<dbReference type="AlphaFoldDB" id="A0A3M7QYB8"/>
<evidence type="ECO:0000313" key="1">
    <source>
        <dbReference type="EMBL" id="RNA16352.1"/>
    </source>
</evidence>
<protein>
    <submittedName>
        <fullName evidence="1">Uncharacterized protein</fullName>
    </submittedName>
</protein>
<proteinExistence type="predicted"/>
<dbReference type="Proteomes" id="UP000276133">
    <property type="component" value="Unassembled WGS sequence"/>
</dbReference>
<keyword evidence="2" id="KW-1185">Reference proteome</keyword>
<organism evidence="1 2">
    <name type="scientific">Brachionus plicatilis</name>
    <name type="common">Marine rotifer</name>
    <name type="synonym">Brachionus muelleri</name>
    <dbReference type="NCBI Taxonomy" id="10195"/>
    <lineage>
        <taxon>Eukaryota</taxon>
        <taxon>Metazoa</taxon>
        <taxon>Spiralia</taxon>
        <taxon>Gnathifera</taxon>
        <taxon>Rotifera</taxon>
        <taxon>Eurotatoria</taxon>
        <taxon>Monogononta</taxon>
        <taxon>Pseudotrocha</taxon>
        <taxon>Ploima</taxon>
        <taxon>Brachionidae</taxon>
        <taxon>Brachionus</taxon>
    </lineage>
</organism>
<dbReference type="EMBL" id="REGN01004727">
    <property type="protein sequence ID" value="RNA16352.1"/>
    <property type="molecule type" value="Genomic_DNA"/>
</dbReference>
<comment type="caution">
    <text evidence="1">The sequence shown here is derived from an EMBL/GenBank/DDBJ whole genome shotgun (WGS) entry which is preliminary data.</text>
</comment>
<name>A0A3M7QYB8_BRAPC</name>
<accession>A0A3M7QYB8</accession>
<gene>
    <name evidence="1" type="ORF">BpHYR1_053579</name>
</gene>
<reference evidence="1 2" key="1">
    <citation type="journal article" date="2018" name="Sci. Rep.">
        <title>Genomic signatures of local adaptation to the degree of environmental predictability in rotifers.</title>
        <authorList>
            <person name="Franch-Gras L."/>
            <person name="Hahn C."/>
            <person name="Garcia-Roger E.M."/>
            <person name="Carmona M.J."/>
            <person name="Serra M."/>
            <person name="Gomez A."/>
        </authorList>
    </citation>
    <scope>NUCLEOTIDE SEQUENCE [LARGE SCALE GENOMIC DNA]</scope>
    <source>
        <strain evidence="1">HYR1</strain>
    </source>
</reference>
<evidence type="ECO:0000313" key="2">
    <source>
        <dbReference type="Proteomes" id="UP000276133"/>
    </source>
</evidence>
<sequence>MHLFAAISLFNYLLNMDQFEINESSIKQKRKLQIQNIIFNHKSDQQNKILLDLISNLSKLGVQKRSKLNNINSLTQQESKFSNIFYQSPMIFCDENLTEKKPVNEQLYSDLMSGYKRDISVPKFIYWCNEAKIKTRTLEHLLKQNKSPTKSHLLHNH</sequence>